<dbReference type="SUPFAM" id="SSF55729">
    <property type="entry name" value="Acyl-CoA N-acyltransferases (Nat)"/>
    <property type="match status" value="1"/>
</dbReference>
<dbReference type="GO" id="GO:0016747">
    <property type="term" value="F:acyltransferase activity, transferring groups other than amino-acyl groups"/>
    <property type="evidence" value="ECO:0007669"/>
    <property type="project" value="InterPro"/>
</dbReference>
<comment type="caution">
    <text evidence="4">The sequence shown here is derived from an EMBL/GenBank/DDBJ whole genome shotgun (WGS) entry which is preliminary data.</text>
</comment>
<evidence type="ECO:0000256" key="2">
    <source>
        <dbReference type="ARBA" id="ARBA00023315"/>
    </source>
</evidence>
<dbReference type="EMBL" id="SMBX01000014">
    <property type="protein sequence ID" value="TCU92623.1"/>
    <property type="molecule type" value="Genomic_DNA"/>
</dbReference>
<dbReference type="InterPro" id="IPR000182">
    <property type="entry name" value="GNAT_dom"/>
</dbReference>
<accession>A0A4R3UQ01</accession>
<reference evidence="4 5" key="1">
    <citation type="submission" date="2019-03" db="EMBL/GenBank/DDBJ databases">
        <title>Genomic Encyclopedia of Type Strains, Phase IV (KMG-IV): sequencing the most valuable type-strain genomes for metagenomic binning, comparative biology and taxonomic classification.</title>
        <authorList>
            <person name="Goeker M."/>
        </authorList>
    </citation>
    <scope>NUCLEOTIDE SEQUENCE [LARGE SCALE GENOMIC DNA]</scope>
    <source>
        <strain evidence="4 5">DSM 100048</strain>
    </source>
</reference>
<dbReference type="OrthoDB" id="9796171at2"/>
<evidence type="ECO:0000313" key="5">
    <source>
        <dbReference type="Proteomes" id="UP000294692"/>
    </source>
</evidence>
<proteinExistence type="predicted"/>
<dbReference type="AlphaFoldDB" id="A0A4R3UQ01"/>
<dbReference type="PANTHER" id="PTHR43877">
    <property type="entry name" value="AMINOALKYLPHOSPHONATE N-ACETYLTRANSFERASE-RELATED-RELATED"/>
    <property type="match status" value="1"/>
</dbReference>
<dbReference type="InterPro" id="IPR016181">
    <property type="entry name" value="Acyl_CoA_acyltransferase"/>
</dbReference>
<name>A0A4R3UQ01_9BURK</name>
<evidence type="ECO:0000313" key="4">
    <source>
        <dbReference type="EMBL" id="TCU92623.1"/>
    </source>
</evidence>
<dbReference type="Pfam" id="PF13673">
    <property type="entry name" value="Acetyltransf_10"/>
    <property type="match status" value="1"/>
</dbReference>
<evidence type="ECO:0000256" key="1">
    <source>
        <dbReference type="ARBA" id="ARBA00022679"/>
    </source>
</evidence>
<keyword evidence="1 4" id="KW-0808">Transferase</keyword>
<keyword evidence="5" id="KW-1185">Reference proteome</keyword>
<protein>
    <submittedName>
        <fullName evidence="4">Putative GNAT family N-acyltransferase</fullName>
    </submittedName>
</protein>
<organism evidence="4 5">
    <name type="scientific">Paracandidimonas soli</name>
    <dbReference type="NCBI Taxonomy" id="1917182"/>
    <lineage>
        <taxon>Bacteria</taxon>
        <taxon>Pseudomonadati</taxon>
        <taxon>Pseudomonadota</taxon>
        <taxon>Betaproteobacteria</taxon>
        <taxon>Burkholderiales</taxon>
        <taxon>Alcaligenaceae</taxon>
        <taxon>Paracandidimonas</taxon>
    </lineage>
</organism>
<dbReference type="Gene3D" id="3.40.630.30">
    <property type="match status" value="1"/>
</dbReference>
<dbReference type="InterPro" id="IPR050832">
    <property type="entry name" value="Bact_Acetyltransf"/>
</dbReference>
<gene>
    <name evidence="4" type="ORF">EV686_11461</name>
</gene>
<dbReference type="RefSeq" id="WP_132478288.1">
    <property type="nucleotide sequence ID" value="NZ_JBEBWM010000128.1"/>
</dbReference>
<sequence length="155" mass="17256">MSEQAVFQVLLHEWQECEVQASLVRKIVFIDEQGVSLEEEMDGRDDQCVHAVAWSGNTAVGTGRLLPEGSIGRMAVLREYRGRKVGSLLLTALVESARSKGYAQVYLAAQEHALPFYLRHGFIPEGERFFEAGIAHVMMRRHLSGTKTQAPAAKE</sequence>
<feature type="domain" description="N-acetyltransferase" evidence="3">
    <location>
        <begin position="9"/>
        <end position="144"/>
    </location>
</feature>
<evidence type="ECO:0000259" key="3">
    <source>
        <dbReference type="PROSITE" id="PS51186"/>
    </source>
</evidence>
<dbReference type="CDD" id="cd04301">
    <property type="entry name" value="NAT_SF"/>
    <property type="match status" value="1"/>
</dbReference>
<keyword evidence="2 4" id="KW-0012">Acyltransferase</keyword>
<dbReference type="Proteomes" id="UP000294692">
    <property type="component" value="Unassembled WGS sequence"/>
</dbReference>
<dbReference type="PROSITE" id="PS51186">
    <property type="entry name" value="GNAT"/>
    <property type="match status" value="1"/>
</dbReference>